<reference evidence="2" key="1">
    <citation type="submission" date="2023-04" db="EMBL/GenBank/DDBJ databases">
        <title>Candida boidinii NBRC 10035.</title>
        <authorList>
            <person name="Ichikawa N."/>
            <person name="Sato H."/>
            <person name="Tonouchi N."/>
        </authorList>
    </citation>
    <scope>NUCLEOTIDE SEQUENCE</scope>
    <source>
        <strain evidence="2">NBRC 10035</strain>
    </source>
</reference>
<keyword evidence="3" id="KW-1185">Reference proteome</keyword>
<accession>A0A9W6WBX2</accession>
<dbReference type="AlphaFoldDB" id="A0A9W6WBX2"/>
<protein>
    <submittedName>
        <fullName evidence="2">Unnamed protein product</fullName>
    </submittedName>
</protein>
<feature type="compositionally biased region" description="Polar residues" evidence="1">
    <location>
        <begin position="79"/>
        <end position="88"/>
    </location>
</feature>
<proteinExistence type="predicted"/>
<evidence type="ECO:0000313" key="3">
    <source>
        <dbReference type="Proteomes" id="UP001165120"/>
    </source>
</evidence>
<evidence type="ECO:0000313" key="2">
    <source>
        <dbReference type="EMBL" id="GME75633.1"/>
    </source>
</evidence>
<feature type="compositionally biased region" description="Polar residues" evidence="1">
    <location>
        <begin position="114"/>
        <end position="124"/>
    </location>
</feature>
<feature type="region of interest" description="Disordered" evidence="1">
    <location>
        <begin position="596"/>
        <end position="616"/>
    </location>
</feature>
<gene>
    <name evidence="2" type="ORF">Cboi02_000486000</name>
</gene>
<comment type="caution">
    <text evidence="2">The sequence shown here is derived from an EMBL/GenBank/DDBJ whole genome shotgun (WGS) entry which is preliminary data.</text>
</comment>
<feature type="region of interest" description="Disordered" evidence="1">
    <location>
        <begin position="79"/>
        <end position="124"/>
    </location>
</feature>
<evidence type="ECO:0000256" key="1">
    <source>
        <dbReference type="SAM" id="MobiDB-lite"/>
    </source>
</evidence>
<feature type="compositionally biased region" description="Low complexity" evidence="1">
    <location>
        <begin position="606"/>
        <end position="616"/>
    </location>
</feature>
<organism evidence="2 3">
    <name type="scientific">Candida boidinii</name>
    <name type="common">Yeast</name>
    <dbReference type="NCBI Taxonomy" id="5477"/>
    <lineage>
        <taxon>Eukaryota</taxon>
        <taxon>Fungi</taxon>
        <taxon>Dikarya</taxon>
        <taxon>Ascomycota</taxon>
        <taxon>Saccharomycotina</taxon>
        <taxon>Pichiomycetes</taxon>
        <taxon>Pichiales</taxon>
        <taxon>Pichiaceae</taxon>
        <taxon>Ogataea</taxon>
        <taxon>Ogataea/Candida clade</taxon>
    </lineage>
</organism>
<feature type="compositionally biased region" description="Polar residues" evidence="1">
    <location>
        <begin position="96"/>
        <end position="107"/>
    </location>
</feature>
<sequence length="725" mass="80033">MDRTSNVTRRFVIATGNPIVSQKLIFILVGLLGYDSYEFICGDESEYIDSNSKDQRNATVLGSSSEKVTLENKGHHIQLTSAASTRPSSPVDGFHTTPSSRSSSNGTIPIARDSINNKNEPLYESSSPSYVGAIPIYSNNAGVLGSRKMSPPSGPSSDIAGSYGSISSLSHEGWGIPTKSTASISSSPVAKRSSYLSESYFEQQHHQQNHQLVNNHYQEIPLPKPHASLPLESVQDCDTFETCVYPEMIRDPIKRTSSLASLQNISSSYGGAKPIAIKNGQEHHQNNDNSWSNPSSYLSRHSFSAGLSSLFDRLKGGSISTIATGSVNSDNGKIHNSASTVGLSQSLTGSSFNGKYSPGKIDLKGVNTYSNRLKIQRQGSDNAFRSDFPSPLAEYKQSPLDRATNSFNTESSRNIFRTLEYLPNMNRDAYSLTKVEKQNSEKDPVTENMISKKLISNIMNSTQKIDYYLNEKSNSIIADVSISDILSSKLALHDTKKAVLPNVCGYIKQLRPEYSFMATSFEATSSKICDRIIEDDLKKTYLNLNESEINENGDNKIYSQIICVSLATRGVYFYEGSVAITPSICGLSSENGNRDLNNTSSEVGETDITTDTNTPSTLTQAIRSSSASLYNNIMSSGTETRRKYEGCEANGFDPKMIKSRKKIIFSVKRKLIDNSQGVHKYDIKYDNQIVGRVDKLLSEIVDKTTKPIWKVEFLLRQWRFFPINL</sequence>
<name>A0A9W6WBX2_CANBO</name>
<dbReference type="EMBL" id="BSXN01002117">
    <property type="protein sequence ID" value="GME75633.1"/>
    <property type="molecule type" value="Genomic_DNA"/>
</dbReference>
<dbReference type="Proteomes" id="UP001165120">
    <property type="component" value="Unassembled WGS sequence"/>
</dbReference>